<gene>
    <name evidence="8" type="primary">LOC100204319</name>
</gene>
<dbReference type="PROSITE" id="PS50011">
    <property type="entry name" value="PROTEIN_KINASE_DOM"/>
    <property type="match status" value="1"/>
</dbReference>
<reference evidence="8" key="2">
    <citation type="submission" date="2025-08" db="UniProtKB">
        <authorList>
            <consortium name="RefSeq"/>
        </authorList>
    </citation>
    <scope>IDENTIFICATION</scope>
</reference>
<dbReference type="InterPro" id="IPR011990">
    <property type="entry name" value="TPR-like_helical_dom_sf"/>
</dbReference>
<dbReference type="RefSeq" id="XP_065646598.1">
    <property type="nucleotide sequence ID" value="XM_065790526.1"/>
</dbReference>
<dbReference type="SMART" id="SM00220">
    <property type="entry name" value="S_TKc"/>
    <property type="match status" value="1"/>
</dbReference>
<feature type="domain" description="Protein kinase" evidence="6">
    <location>
        <begin position="588"/>
        <end position="849"/>
    </location>
</feature>
<proteinExistence type="predicted"/>
<evidence type="ECO:0000256" key="4">
    <source>
        <dbReference type="ARBA" id="ARBA00022777"/>
    </source>
</evidence>
<evidence type="ECO:0000256" key="3">
    <source>
        <dbReference type="ARBA" id="ARBA00022741"/>
    </source>
</evidence>
<organism evidence="7 8">
    <name type="scientific">Hydra vulgaris</name>
    <name type="common">Hydra</name>
    <name type="synonym">Hydra attenuata</name>
    <dbReference type="NCBI Taxonomy" id="6087"/>
    <lineage>
        <taxon>Eukaryota</taxon>
        <taxon>Metazoa</taxon>
        <taxon>Cnidaria</taxon>
        <taxon>Hydrozoa</taxon>
        <taxon>Hydroidolina</taxon>
        <taxon>Anthoathecata</taxon>
        <taxon>Aplanulata</taxon>
        <taxon>Hydridae</taxon>
        <taxon>Hydra</taxon>
    </lineage>
</organism>
<evidence type="ECO:0000256" key="1">
    <source>
        <dbReference type="ARBA" id="ARBA00022527"/>
    </source>
</evidence>
<dbReference type="Pfam" id="PF00069">
    <property type="entry name" value="Pkinase"/>
    <property type="match status" value="1"/>
</dbReference>
<protein>
    <submittedName>
        <fullName evidence="8">Probable serine/threonine-protein kinase mkcB</fullName>
    </submittedName>
</protein>
<keyword evidence="4 8" id="KW-0418">Kinase</keyword>
<sequence length="851" mass="96336">MDIKFQIKKIIENGSKDTDWLCFIDQVKKKCDRDILQSLYLAAFSNISQNKSKSFKKLLVGFANLQSDIAPEIARKTFLNVNSLDDECAVVCVYYAQFEYRHNKDNARNIIVKGKCDGRIPKVLLTQAYRNIKNNNANLFEGINDPWDEALCDMTDTATFTTSKASPENQDSHLFYSSKSLSSFPTRLPVRSVQKTQSTSALIKGTNSSCNDFKRHDLSKLSSDDHKHTRRHGPSLSPFFERDSSKLFEFQSTTAKIIESTPYDLFNCNQSTNNLVFEAPITVNTKCSEQTENSSLPSECRIATHETNELKNNNVNHSKNKLLMRRSIACSGLVCNEQTLTEDAKKKNIVCTKETIQNLDHCNERVPLPVLHENSNFDIVSSSCSGLVCNEQTFTEDAKNVNLVCSKESIQNLDHCNERVPLPVLHENSNFDIVSSSCSGLVCNEQTFTENAKNVNLVCTKESIQNLNHCNQRAPLSVLHENSNFDIVSSSSSSSLVLNIANNQPESCFKLNESIPIEHQLQKDLVLKIENNDIYKLNNKENEIPKQISNISLKSASLSPKKKILAEEVSGEQKKLISKDFFVNGKCYKRISFIGKGGSCKVFQVQSETGETFALKRVNFEELDSCTLDLYLSEIKWLEKFKDSPHIIRIFDWENTNSSLLIVMEKGDTDLGNILRTEKFLSIEKLKDFWKQMLSAVLAIHRVGVVHADLKPANFLLVGDKLKLIDFGIANGIQANKTSITRELLMGTLNYMPPEALNPDINHVNGAAKISRESDVWSLGCILYMMVFKKTPYQHIRNQNAKMLAIQRGEEINFSGIRDQNLLHCLKVCLKYDKRERQSVEELLQHPFLQP</sequence>
<keyword evidence="5" id="KW-0067">ATP-binding</keyword>
<dbReference type="Gene3D" id="3.30.200.20">
    <property type="entry name" value="Phosphorylase Kinase, domain 1"/>
    <property type="match status" value="1"/>
</dbReference>
<name>A0ABM4BCD8_HYDVU</name>
<dbReference type="InterPro" id="IPR008271">
    <property type="entry name" value="Ser/Thr_kinase_AS"/>
</dbReference>
<evidence type="ECO:0000256" key="5">
    <source>
        <dbReference type="ARBA" id="ARBA00022840"/>
    </source>
</evidence>
<keyword evidence="7" id="KW-1185">Reference proteome</keyword>
<evidence type="ECO:0000313" key="7">
    <source>
        <dbReference type="Proteomes" id="UP001652625"/>
    </source>
</evidence>
<evidence type="ECO:0000259" key="6">
    <source>
        <dbReference type="PROSITE" id="PS50011"/>
    </source>
</evidence>
<evidence type="ECO:0000256" key="2">
    <source>
        <dbReference type="ARBA" id="ARBA00022679"/>
    </source>
</evidence>
<dbReference type="GO" id="GO:0016301">
    <property type="term" value="F:kinase activity"/>
    <property type="evidence" value="ECO:0007669"/>
    <property type="project" value="UniProtKB-KW"/>
</dbReference>
<keyword evidence="1" id="KW-0723">Serine/threonine-protein kinase</keyword>
<dbReference type="Proteomes" id="UP001652625">
    <property type="component" value="Chromosome 02"/>
</dbReference>
<evidence type="ECO:0000313" key="8">
    <source>
        <dbReference type="RefSeq" id="XP_065646598.1"/>
    </source>
</evidence>
<dbReference type="SUPFAM" id="SSF56112">
    <property type="entry name" value="Protein kinase-like (PK-like)"/>
    <property type="match status" value="1"/>
</dbReference>
<dbReference type="Gene3D" id="1.10.510.10">
    <property type="entry name" value="Transferase(Phosphotransferase) domain 1"/>
    <property type="match status" value="1"/>
</dbReference>
<reference evidence="7" key="1">
    <citation type="submission" date="2025-05" db="UniProtKB">
        <authorList>
            <consortium name="RefSeq"/>
        </authorList>
    </citation>
    <scope>NUCLEOTIDE SEQUENCE [LARGE SCALE GENOMIC DNA]</scope>
</reference>
<dbReference type="GeneID" id="100204319"/>
<dbReference type="InterPro" id="IPR011009">
    <property type="entry name" value="Kinase-like_dom_sf"/>
</dbReference>
<dbReference type="Gene3D" id="1.25.40.10">
    <property type="entry name" value="Tetratricopeptide repeat domain"/>
    <property type="match status" value="1"/>
</dbReference>
<dbReference type="PROSITE" id="PS00108">
    <property type="entry name" value="PROTEIN_KINASE_ST"/>
    <property type="match status" value="1"/>
</dbReference>
<keyword evidence="3" id="KW-0547">Nucleotide-binding</keyword>
<accession>A0ABM4BCD8</accession>
<dbReference type="PANTHER" id="PTHR22974:SF21">
    <property type="entry name" value="DUAL SPECIFICITY PROTEIN KINASE TTK"/>
    <property type="match status" value="1"/>
</dbReference>
<keyword evidence="2" id="KW-0808">Transferase</keyword>
<dbReference type="PANTHER" id="PTHR22974">
    <property type="entry name" value="MIXED LINEAGE PROTEIN KINASE"/>
    <property type="match status" value="1"/>
</dbReference>
<dbReference type="InterPro" id="IPR000719">
    <property type="entry name" value="Prot_kinase_dom"/>
</dbReference>